<dbReference type="Gene3D" id="3.40.50.12780">
    <property type="entry name" value="N-terminal domain of ligase-like"/>
    <property type="match status" value="1"/>
</dbReference>
<keyword evidence="8" id="KW-1185">Reference proteome</keyword>
<feature type="domain" description="AMP-dependent synthetase/ligase" evidence="5">
    <location>
        <begin position="41"/>
        <end position="398"/>
    </location>
</feature>
<dbReference type="InterPro" id="IPR025110">
    <property type="entry name" value="AMP-bd_C"/>
</dbReference>
<dbReference type="Pfam" id="PF00501">
    <property type="entry name" value="AMP-binding"/>
    <property type="match status" value="1"/>
</dbReference>
<evidence type="ECO:0000313" key="7">
    <source>
        <dbReference type="EMBL" id="MFC7317820.1"/>
    </source>
</evidence>
<dbReference type="GO" id="GO:0016878">
    <property type="term" value="F:acid-thiol ligase activity"/>
    <property type="evidence" value="ECO:0007669"/>
    <property type="project" value="UniProtKB-ARBA"/>
</dbReference>
<dbReference type="PANTHER" id="PTHR43605:SF10">
    <property type="entry name" value="ACYL-COA SYNTHETASE MEDIUM CHAIN FAMILY MEMBER 3"/>
    <property type="match status" value="1"/>
</dbReference>
<dbReference type="Pfam" id="PF13193">
    <property type="entry name" value="AMP-binding_C"/>
    <property type="match status" value="1"/>
</dbReference>
<dbReference type="Gene3D" id="3.30.300.30">
    <property type="match status" value="1"/>
</dbReference>
<evidence type="ECO:0000256" key="2">
    <source>
        <dbReference type="ARBA" id="ARBA00022598"/>
    </source>
</evidence>
<proteinExistence type="inferred from homology"/>
<evidence type="ECO:0000259" key="5">
    <source>
        <dbReference type="Pfam" id="PF00501"/>
    </source>
</evidence>
<evidence type="ECO:0000256" key="3">
    <source>
        <dbReference type="ARBA" id="ARBA00022741"/>
    </source>
</evidence>
<dbReference type="GeneID" id="79315497"/>
<evidence type="ECO:0000256" key="1">
    <source>
        <dbReference type="ARBA" id="ARBA00006432"/>
    </source>
</evidence>
<dbReference type="PANTHER" id="PTHR43605">
    <property type="entry name" value="ACYL-COENZYME A SYNTHETASE"/>
    <property type="match status" value="1"/>
</dbReference>
<name>A0ABD6ABM7_9EURY</name>
<comment type="similarity">
    <text evidence="1">Belongs to the ATP-dependent AMP-binding enzyme family.</text>
</comment>
<evidence type="ECO:0000313" key="8">
    <source>
        <dbReference type="Proteomes" id="UP001596547"/>
    </source>
</evidence>
<organism evidence="7 8">
    <name type="scientific">Halomarina halobia</name>
    <dbReference type="NCBI Taxonomy" id="3033386"/>
    <lineage>
        <taxon>Archaea</taxon>
        <taxon>Methanobacteriati</taxon>
        <taxon>Methanobacteriota</taxon>
        <taxon>Stenosarchaea group</taxon>
        <taxon>Halobacteria</taxon>
        <taxon>Halobacteriales</taxon>
        <taxon>Natronomonadaceae</taxon>
        <taxon>Halomarina</taxon>
    </lineage>
</organism>
<dbReference type="EMBL" id="JBHTBF010000002">
    <property type="protein sequence ID" value="MFC7317820.1"/>
    <property type="molecule type" value="Genomic_DNA"/>
</dbReference>
<dbReference type="InterPro" id="IPR000873">
    <property type="entry name" value="AMP-dep_synth/lig_dom"/>
</dbReference>
<dbReference type="SUPFAM" id="SSF56801">
    <property type="entry name" value="Acetyl-CoA synthetase-like"/>
    <property type="match status" value="1"/>
</dbReference>
<keyword evidence="4" id="KW-0067">ATP-binding</keyword>
<comment type="caution">
    <text evidence="7">The sequence shown here is derived from an EMBL/GenBank/DDBJ whole genome shotgun (WGS) entry which is preliminary data.</text>
</comment>
<dbReference type="AlphaFoldDB" id="A0ABD6ABM7"/>
<accession>A0ABD6ABM7</accession>
<evidence type="ECO:0000259" key="6">
    <source>
        <dbReference type="Pfam" id="PF13193"/>
    </source>
</evidence>
<protein>
    <submittedName>
        <fullName evidence="7">Acyl-CoA synthetase</fullName>
    </submittedName>
</protein>
<dbReference type="RefSeq" id="WP_276302940.1">
    <property type="nucleotide sequence ID" value="NZ_CP119992.1"/>
</dbReference>
<dbReference type="GO" id="GO:0016405">
    <property type="term" value="F:CoA-ligase activity"/>
    <property type="evidence" value="ECO:0007669"/>
    <property type="project" value="UniProtKB-ARBA"/>
</dbReference>
<dbReference type="InterPro" id="IPR045851">
    <property type="entry name" value="AMP-bd_C_sf"/>
</dbReference>
<dbReference type="InterPro" id="IPR051087">
    <property type="entry name" value="Mitochondrial_ACSM"/>
</dbReference>
<feature type="domain" description="AMP-binding enzyme C-terminal" evidence="6">
    <location>
        <begin position="450"/>
        <end position="525"/>
    </location>
</feature>
<dbReference type="GO" id="GO:0005524">
    <property type="term" value="F:ATP binding"/>
    <property type="evidence" value="ECO:0007669"/>
    <property type="project" value="UniProtKB-KW"/>
</dbReference>
<dbReference type="Proteomes" id="UP001596547">
    <property type="component" value="Unassembled WGS sequence"/>
</dbReference>
<gene>
    <name evidence="7" type="ORF">ACFQPE_13625</name>
</gene>
<keyword evidence="2" id="KW-0436">Ligase</keyword>
<evidence type="ECO:0000256" key="4">
    <source>
        <dbReference type="ARBA" id="ARBA00022840"/>
    </source>
</evidence>
<keyword evidence="3" id="KW-0547">Nucleotide-binding</keyword>
<sequence>MTGGGAPSTEFDWDDVLAGFDWDAPDELNLAHETVTRHVGRGPALHWMGEDGRVETFTYRDLEERSARVANALADLGVERGDPVATLVPRIPELYPTFLGIWRLGAVYVPLFTAFGPRAIETRVGDAGVRTVVTTPEYRDRIAAVEPSVGVERVLVIGEDVDGDDVDFRAIVDDQPTDHETARTGADDLCTLEYTSGTTGPPKGCRLTHRVLAALVPYLEYSLDLGDEVIWGAADPGWMYGLLTAGVAPVSAGVPNVIYEGEFDPERWYAVLERFEVTTLATSPTAYRGLMAAGDRYESFDLALRKGASAGEPLNPEAIRWFDEALGVTVHDHYGVTECGMVAGNHHAWEMPVKPGSMGLPLPGFDVRVFTDGTEADDEEVGELVVRRGPGTYFDGYWGRDDANPWITAEGAEWFATGDAAYRDADGYLWFVGRADDVIISSGYRIGPFEVESTLVEHPDVAEAAVVGVPDERRGEVVKAVLVPRAGARIDADELRAFVRDRLARHAHPRVFEVVDELPKTASGKIRRRELRGD</sequence>
<dbReference type="InterPro" id="IPR042099">
    <property type="entry name" value="ANL_N_sf"/>
</dbReference>
<reference evidence="7 8" key="1">
    <citation type="journal article" date="2019" name="Int. J. Syst. Evol. Microbiol.">
        <title>The Global Catalogue of Microorganisms (GCM) 10K type strain sequencing project: providing services to taxonomists for standard genome sequencing and annotation.</title>
        <authorList>
            <consortium name="The Broad Institute Genomics Platform"/>
            <consortium name="The Broad Institute Genome Sequencing Center for Infectious Disease"/>
            <person name="Wu L."/>
            <person name="Ma J."/>
        </authorList>
    </citation>
    <scope>NUCLEOTIDE SEQUENCE [LARGE SCALE GENOMIC DNA]</scope>
    <source>
        <strain evidence="7 8">PSR21</strain>
    </source>
</reference>